<keyword evidence="1" id="KW-0175">Coiled coil</keyword>
<dbReference type="EMBL" id="KN880480">
    <property type="protein sequence ID" value="KIY69679.1"/>
    <property type="molecule type" value="Genomic_DNA"/>
</dbReference>
<keyword evidence="4" id="KW-1185">Reference proteome</keyword>
<sequence>MSASVLLSHSQPWDNPSIFEHHCRALLRVAELKKGRPAPEAERYEVRFTNMGDEELEYRQAQMEERLHNAGPQGVAVLEVCERFQFNVGELDDIWGQVMHREDWWTHIGALYDSEFEDCWMQLSIDDPRYIFYRELIKEIKTVILVERAEEMLVFWRAHDPSDRRPITTFFPGPYGKEAQQKFEECIKKRKERQKAEIERARIETEVSAARAQERQISIDNFRRGIETTATALKAVRPQLKTRISSASLSVRAAVPSLMARRGSSASIISTNTTSSTRTVRFSESHKGPRKLINTVATAFKRGRPRSNSAPARLEGILRNHTPFVPTFAPVPVIEESVIEPAHIISETAGVQTLAQRADITIAEPAPVSVSAIEPFAVEPIAIVPISVVPVDYTVTEQWSDCEETAEELGVDSLLKADHSFGVSMTDEEYEMESSVFKSDASDNGSEDYQVEETVFEWKFILGFILSISLVFFCLSVFFFIALTVAFFYATHTIECKIKRCLSTSWGSSQAHI</sequence>
<dbReference type="AlphaFoldDB" id="A0A0D7BHZ6"/>
<feature type="transmembrane region" description="Helical" evidence="2">
    <location>
        <begin position="460"/>
        <end position="490"/>
    </location>
</feature>
<gene>
    <name evidence="3" type="ORF">CYLTODRAFT_488748</name>
</gene>
<accession>A0A0D7BHZ6</accession>
<evidence type="ECO:0000256" key="2">
    <source>
        <dbReference type="SAM" id="Phobius"/>
    </source>
</evidence>
<evidence type="ECO:0000256" key="1">
    <source>
        <dbReference type="SAM" id="Coils"/>
    </source>
</evidence>
<keyword evidence="2" id="KW-0812">Transmembrane</keyword>
<keyword evidence="2" id="KW-0472">Membrane</keyword>
<reference evidence="3 4" key="1">
    <citation type="journal article" date="2015" name="Fungal Genet. Biol.">
        <title>Evolution of novel wood decay mechanisms in Agaricales revealed by the genome sequences of Fistulina hepatica and Cylindrobasidium torrendii.</title>
        <authorList>
            <person name="Floudas D."/>
            <person name="Held B.W."/>
            <person name="Riley R."/>
            <person name="Nagy L.G."/>
            <person name="Koehler G."/>
            <person name="Ransdell A.S."/>
            <person name="Younus H."/>
            <person name="Chow J."/>
            <person name="Chiniquy J."/>
            <person name="Lipzen A."/>
            <person name="Tritt A."/>
            <person name="Sun H."/>
            <person name="Haridas S."/>
            <person name="LaButti K."/>
            <person name="Ohm R.A."/>
            <person name="Kues U."/>
            <person name="Blanchette R.A."/>
            <person name="Grigoriev I.V."/>
            <person name="Minto R.E."/>
            <person name="Hibbett D.S."/>
        </authorList>
    </citation>
    <scope>NUCLEOTIDE SEQUENCE [LARGE SCALE GENOMIC DNA]</scope>
    <source>
        <strain evidence="3 4">FP15055 ss-10</strain>
    </source>
</reference>
<dbReference type="Proteomes" id="UP000054007">
    <property type="component" value="Unassembled WGS sequence"/>
</dbReference>
<protein>
    <submittedName>
        <fullName evidence="3">Uncharacterized protein</fullName>
    </submittedName>
</protein>
<evidence type="ECO:0000313" key="4">
    <source>
        <dbReference type="Proteomes" id="UP000054007"/>
    </source>
</evidence>
<organism evidence="3 4">
    <name type="scientific">Cylindrobasidium torrendii FP15055 ss-10</name>
    <dbReference type="NCBI Taxonomy" id="1314674"/>
    <lineage>
        <taxon>Eukaryota</taxon>
        <taxon>Fungi</taxon>
        <taxon>Dikarya</taxon>
        <taxon>Basidiomycota</taxon>
        <taxon>Agaricomycotina</taxon>
        <taxon>Agaricomycetes</taxon>
        <taxon>Agaricomycetidae</taxon>
        <taxon>Agaricales</taxon>
        <taxon>Marasmiineae</taxon>
        <taxon>Physalacriaceae</taxon>
        <taxon>Cylindrobasidium</taxon>
    </lineage>
</organism>
<feature type="coiled-coil region" evidence="1">
    <location>
        <begin position="184"/>
        <end position="213"/>
    </location>
</feature>
<name>A0A0D7BHZ6_9AGAR</name>
<evidence type="ECO:0000313" key="3">
    <source>
        <dbReference type="EMBL" id="KIY69679.1"/>
    </source>
</evidence>
<proteinExistence type="predicted"/>
<keyword evidence="2" id="KW-1133">Transmembrane helix</keyword>